<dbReference type="Gene3D" id="2.60.120.620">
    <property type="entry name" value="q2cbj1_9rhob like domain"/>
    <property type="match status" value="1"/>
</dbReference>
<dbReference type="SMART" id="SM00702">
    <property type="entry name" value="P4Hc"/>
    <property type="match status" value="1"/>
</dbReference>
<proteinExistence type="predicted"/>
<evidence type="ECO:0000256" key="2">
    <source>
        <dbReference type="ARBA" id="ARBA00022723"/>
    </source>
</evidence>
<evidence type="ECO:0000256" key="4">
    <source>
        <dbReference type="ARBA" id="ARBA00023002"/>
    </source>
</evidence>
<evidence type="ECO:0000256" key="3">
    <source>
        <dbReference type="ARBA" id="ARBA00022964"/>
    </source>
</evidence>
<comment type="cofactor">
    <cofactor evidence="1">
        <name>L-ascorbate</name>
        <dbReference type="ChEBI" id="CHEBI:38290"/>
    </cofactor>
</comment>
<keyword evidence="5" id="KW-0408">Iron</keyword>
<dbReference type="PANTHER" id="PTHR10869:SF236">
    <property type="entry name" value="PROLYL 4-HYDROXYLASE ALPHA SUBUNIT DOMAIN-CONTAINING PROTEIN"/>
    <property type="match status" value="1"/>
</dbReference>
<dbReference type="PANTHER" id="PTHR10869">
    <property type="entry name" value="PROLYL 4-HYDROXYLASE ALPHA SUBUNIT"/>
    <property type="match status" value="1"/>
</dbReference>
<dbReference type="InterPro" id="IPR044862">
    <property type="entry name" value="Pro_4_hyd_alph_FE2OG_OXY"/>
</dbReference>
<dbReference type="Proteomes" id="UP001181355">
    <property type="component" value="Chromosome"/>
</dbReference>
<protein>
    <submittedName>
        <fullName evidence="7">2OG-Fe(II) oxygenase</fullName>
    </submittedName>
</protein>
<reference evidence="7" key="1">
    <citation type="submission" date="2023-09" db="EMBL/GenBank/DDBJ databases">
        <title>Undibacterium sp. 20NA77.5 isolated from freshwater.</title>
        <authorList>
            <person name="Le V."/>
            <person name="Ko S.-R."/>
            <person name="Ahn C.-Y."/>
            <person name="Oh H.-M."/>
        </authorList>
    </citation>
    <scope>NUCLEOTIDE SEQUENCE</scope>
    <source>
        <strain evidence="7">20NA77.5</strain>
    </source>
</reference>
<evidence type="ECO:0000313" key="7">
    <source>
        <dbReference type="EMBL" id="WMW80070.1"/>
    </source>
</evidence>
<evidence type="ECO:0000259" key="6">
    <source>
        <dbReference type="SMART" id="SM00702"/>
    </source>
</evidence>
<accession>A0ABY9RHD8</accession>
<dbReference type="InterPro" id="IPR045054">
    <property type="entry name" value="P4HA-like"/>
</dbReference>
<evidence type="ECO:0000313" key="8">
    <source>
        <dbReference type="Proteomes" id="UP001181355"/>
    </source>
</evidence>
<dbReference type="RefSeq" id="WP_309481563.1">
    <property type="nucleotide sequence ID" value="NZ_CP133720.1"/>
</dbReference>
<evidence type="ECO:0000256" key="5">
    <source>
        <dbReference type="ARBA" id="ARBA00023004"/>
    </source>
</evidence>
<name>A0ABY9RHD8_9BURK</name>
<keyword evidence="3" id="KW-0223">Dioxygenase</keyword>
<organism evidence="7 8">
    <name type="scientific">Undibacterium cyanobacteriorum</name>
    <dbReference type="NCBI Taxonomy" id="3073561"/>
    <lineage>
        <taxon>Bacteria</taxon>
        <taxon>Pseudomonadati</taxon>
        <taxon>Pseudomonadota</taxon>
        <taxon>Betaproteobacteria</taxon>
        <taxon>Burkholderiales</taxon>
        <taxon>Oxalobacteraceae</taxon>
        <taxon>Undibacterium</taxon>
    </lineage>
</organism>
<dbReference type="Pfam" id="PF13640">
    <property type="entry name" value="2OG-FeII_Oxy_3"/>
    <property type="match status" value="1"/>
</dbReference>
<gene>
    <name evidence="7" type="ORF">RF679_15660</name>
</gene>
<feature type="domain" description="Prolyl 4-hydroxylase alpha subunit" evidence="6">
    <location>
        <begin position="8"/>
        <end position="178"/>
    </location>
</feature>
<evidence type="ECO:0000256" key="1">
    <source>
        <dbReference type="ARBA" id="ARBA00001961"/>
    </source>
</evidence>
<dbReference type="EMBL" id="CP133720">
    <property type="protein sequence ID" value="WMW80070.1"/>
    <property type="molecule type" value="Genomic_DNA"/>
</dbReference>
<dbReference type="InterPro" id="IPR006620">
    <property type="entry name" value="Pro_4_hyd_alph"/>
</dbReference>
<sequence>MNLVKLEQNIFEIPSFLSNEECDLLIELSESIGFKEADVQTKTGREMMTSIRNNERVDYRSDEHAELYWQRLSTLSLPSFEGKHAVGLSSNFRFYKYQPGQKFNMHKDGRQQVDGDETLFTFLIYLNEGCIGGETLFRQGNVKVSPKKGSAILFEHQLWHQGVEVERGVKLVLRSDIIYR</sequence>
<keyword evidence="2" id="KW-0479">Metal-binding</keyword>
<keyword evidence="8" id="KW-1185">Reference proteome</keyword>
<keyword evidence="4" id="KW-0560">Oxidoreductase</keyword>